<keyword evidence="3" id="KW-1185">Reference proteome</keyword>
<gene>
    <name evidence="2" type="ORF">H8712_15355</name>
</gene>
<sequence length="196" mass="22675">MKKLRGILLSMTAVIVLLSLGGCGTKVNTKSPEKITKSLIEAYTKTDENAVKKCFGMDKKDKVSSELKTEIKHYMTLFEAYDAKSVKFTKCESLGSFNGYELMYAIYTLKKEDSESKTTLEIPCLSVYYVQNNNKKYSIVQAKDVTEEMSENSKKEFQKFMKTDEYKTYEKDYKQFTRKNPSYEEELTNLLEQTET</sequence>
<comment type="caution">
    <text evidence="2">The sequence shown here is derived from an EMBL/GenBank/DDBJ whole genome shotgun (WGS) entry which is preliminary data.</text>
</comment>
<proteinExistence type="predicted"/>
<evidence type="ECO:0000256" key="1">
    <source>
        <dbReference type="SAM" id="Coils"/>
    </source>
</evidence>
<dbReference type="Proteomes" id="UP000661649">
    <property type="component" value="Unassembled WGS sequence"/>
</dbReference>
<organism evidence="2 3">
    <name type="scientific">Blautia stercoris</name>
    <dbReference type="NCBI Taxonomy" id="871664"/>
    <lineage>
        <taxon>Bacteria</taxon>
        <taxon>Bacillati</taxon>
        <taxon>Bacillota</taxon>
        <taxon>Clostridia</taxon>
        <taxon>Lachnospirales</taxon>
        <taxon>Lachnospiraceae</taxon>
        <taxon>Blautia</taxon>
    </lineage>
</organism>
<feature type="coiled-coil region" evidence="1">
    <location>
        <begin position="166"/>
        <end position="193"/>
    </location>
</feature>
<dbReference type="PROSITE" id="PS51257">
    <property type="entry name" value="PROKAR_LIPOPROTEIN"/>
    <property type="match status" value="1"/>
</dbReference>
<keyword evidence="1" id="KW-0175">Coiled coil</keyword>
<evidence type="ECO:0008006" key="4">
    <source>
        <dbReference type="Google" id="ProtNLM"/>
    </source>
</evidence>
<reference evidence="2 3" key="1">
    <citation type="submission" date="2020-08" db="EMBL/GenBank/DDBJ databases">
        <title>Genome public.</title>
        <authorList>
            <person name="Liu C."/>
            <person name="Sun Q."/>
        </authorList>
    </citation>
    <scope>NUCLEOTIDE SEQUENCE [LARGE SCALE GENOMIC DNA]</scope>
    <source>
        <strain evidence="2 3">3_YM_SP_D4_24.mj</strain>
    </source>
</reference>
<evidence type="ECO:0000313" key="3">
    <source>
        <dbReference type="Proteomes" id="UP000661649"/>
    </source>
</evidence>
<name>A0ABR7PEV3_9FIRM</name>
<dbReference type="RefSeq" id="WP_117457892.1">
    <property type="nucleotide sequence ID" value="NZ_JACRTP010000011.1"/>
</dbReference>
<protein>
    <recommendedName>
        <fullName evidence="4">DUF5104 domain-containing protein</fullName>
    </recommendedName>
</protein>
<accession>A0ABR7PEV3</accession>
<dbReference type="EMBL" id="JACRTP010000011">
    <property type="protein sequence ID" value="MBC8629960.1"/>
    <property type="molecule type" value="Genomic_DNA"/>
</dbReference>
<evidence type="ECO:0000313" key="2">
    <source>
        <dbReference type="EMBL" id="MBC8629960.1"/>
    </source>
</evidence>